<dbReference type="Gene3D" id="1.10.3210.10">
    <property type="entry name" value="Hypothetical protein af1432"/>
    <property type="match status" value="1"/>
</dbReference>
<proteinExistence type="predicted"/>
<gene>
    <name evidence="2" type="ORF">ACFO0S_10850</name>
</gene>
<keyword evidence="3" id="KW-1185">Reference proteome</keyword>
<dbReference type="EMBL" id="JBHSEF010000023">
    <property type="protein sequence ID" value="MFC4355550.1"/>
    <property type="molecule type" value="Genomic_DNA"/>
</dbReference>
<dbReference type="InterPro" id="IPR037522">
    <property type="entry name" value="HD_GYP_dom"/>
</dbReference>
<sequence>MKEHSTIGYDVFKHSNRDLLKAAAFIAHQQHERWNGRGYPQGLKGEEIHIFGRIIAIADVFDAPGSNRIYKKAWSDEEITDRQLPSMPMTYSITLAGQSISQPACSS</sequence>
<comment type="caution">
    <text evidence="2">The sequence shown here is derived from an EMBL/GenBank/DDBJ whole genome shotgun (WGS) entry which is preliminary data.</text>
</comment>
<protein>
    <submittedName>
        <fullName evidence="2">HD-GYP domain-containing protein</fullName>
        <ecNumber evidence="2">3.1.4.-</ecNumber>
    </submittedName>
</protein>
<dbReference type="PROSITE" id="PS51832">
    <property type="entry name" value="HD_GYP"/>
    <property type="match status" value="1"/>
</dbReference>
<dbReference type="EC" id="3.1.4.-" evidence="2"/>
<dbReference type="GO" id="GO:0016787">
    <property type="term" value="F:hydrolase activity"/>
    <property type="evidence" value="ECO:0007669"/>
    <property type="project" value="UniProtKB-KW"/>
</dbReference>
<organism evidence="2 3">
    <name type="scientific">Chryseomicrobium palamuruense</name>
    <dbReference type="NCBI Taxonomy" id="682973"/>
    <lineage>
        <taxon>Bacteria</taxon>
        <taxon>Bacillati</taxon>
        <taxon>Bacillota</taxon>
        <taxon>Bacilli</taxon>
        <taxon>Bacillales</taxon>
        <taxon>Caryophanaceae</taxon>
        <taxon>Chryseomicrobium</taxon>
    </lineage>
</organism>
<dbReference type="Pfam" id="PF13487">
    <property type="entry name" value="HD_5"/>
    <property type="match status" value="1"/>
</dbReference>
<evidence type="ECO:0000259" key="1">
    <source>
        <dbReference type="PROSITE" id="PS51832"/>
    </source>
</evidence>
<dbReference type="SUPFAM" id="SSF109604">
    <property type="entry name" value="HD-domain/PDEase-like"/>
    <property type="match status" value="1"/>
</dbReference>
<feature type="domain" description="HD-GYP" evidence="1">
    <location>
        <begin position="1"/>
        <end position="107"/>
    </location>
</feature>
<dbReference type="PANTHER" id="PTHR45228">
    <property type="entry name" value="CYCLIC DI-GMP PHOSPHODIESTERASE TM_0186-RELATED"/>
    <property type="match status" value="1"/>
</dbReference>
<name>A0ABV8UW74_9BACL</name>
<evidence type="ECO:0000313" key="3">
    <source>
        <dbReference type="Proteomes" id="UP001595733"/>
    </source>
</evidence>
<dbReference type="CDD" id="cd00077">
    <property type="entry name" value="HDc"/>
    <property type="match status" value="1"/>
</dbReference>
<dbReference type="InterPro" id="IPR052020">
    <property type="entry name" value="Cyclic_di-GMP/3'3'-cGAMP_PDE"/>
</dbReference>
<dbReference type="RefSeq" id="WP_378142216.1">
    <property type="nucleotide sequence ID" value="NZ_JBHSEF010000023.1"/>
</dbReference>
<accession>A0ABV8UW74</accession>
<keyword evidence="2" id="KW-0378">Hydrolase</keyword>
<reference evidence="3" key="1">
    <citation type="journal article" date="2019" name="Int. J. Syst. Evol. Microbiol.">
        <title>The Global Catalogue of Microorganisms (GCM) 10K type strain sequencing project: providing services to taxonomists for standard genome sequencing and annotation.</title>
        <authorList>
            <consortium name="The Broad Institute Genomics Platform"/>
            <consortium name="The Broad Institute Genome Sequencing Center for Infectious Disease"/>
            <person name="Wu L."/>
            <person name="Ma J."/>
        </authorList>
    </citation>
    <scope>NUCLEOTIDE SEQUENCE [LARGE SCALE GENOMIC DNA]</scope>
    <source>
        <strain evidence="3">CCUG 50353</strain>
    </source>
</reference>
<dbReference type="PANTHER" id="PTHR45228:SF9">
    <property type="entry name" value="3'3'-CGAMP-SPECIFIC PHOSPHODIESTERASE 2"/>
    <property type="match status" value="1"/>
</dbReference>
<dbReference type="InterPro" id="IPR003607">
    <property type="entry name" value="HD/PDEase_dom"/>
</dbReference>
<evidence type="ECO:0000313" key="2">
    <source>
        <dbReference type="EMBL" id="MFC4355550.1"/>
    </source>
</evidence>
<dbReference type="Proteomes" id="UP001595733">
    <property type="component" value="Unassembled WGS sequence"/>
</dbReference>